<dbReference type="GeneID" id="58555021"/>
<dbReference type="CDD" id="cd00165">
    <property type="entry name" value="S4"/>
    <property type="match status" value="1"/>
</dbReference>
<sequence length="262" mass="29743">MTTKDFKQHFHPSETPFIEKIQDIIQRVEDSYSFYLTEFLNPRQVEILKIVVASSDCHCFSSSDFYHTEYGRVIIAPDYYQLNEGDFELAVVDISYNAKFNTIKHAQILGTFIHELGIQRSLLGDILVAPGHAQVMTTKSMLSYAITNISKIARASVTLKEVSLENLIQTNVGEEHLELLFSSLRLDVLIANVFKLSRSQAIKLVESEKVKINYRISRKASDLLGIGDLISVRGFGRFQLLEDNGLTKKGKYKLTISKTMQK</sequence>
<dbReference type="InterPro" id="IPR036986">
    <property type="entry name" value="S4_RNA-bd_sf"/>
</dbReference>
<dbReference type="Gene3D" id="3.30.70.330">
    <property type="match status" value="1"/>
</dbReference>
<proteinExistence type="predicted"/>
<dbReference type="SMART" id="SM00363">
    <property type="entry name" value="S4"/>
    <property type="match status" value="1"/>
</dbReference>
<protein>
    <submittedName>
        <fullName evidence="3">RNA-binding protein ylmH</fullName>
    </submittedName>
</protein>
<feature type="domain" description="RNA-binding S4" evidence="2">
    <location>
        <begin position="184"/>
        <end position="241"/>
    </location>
</feature>
<reference evidence="3 4" key="1">
    <citation type="submission" date="2019-05" db="EMBL/GenBank/DDBJ databases">
        <authorList>
            <consortium name="Pathogen Informatics"/>
        </authorList>
    </citation>
    <scope>NUCLEOTIDE SEQUENCE [LARGE SCALE GENOMIC DNA]</scope>
    <source>
        <strain evidence="3 4">NCTC5386</strain>
    </source>
</reference>
<evidence type="ECO:0000313" key="3">
    <source>
        <dbReference type="EMBL" id="VTS12752.1"/>
    </source>
</evidence>
<dbReference type="Gene3D" id="3.30.1370.160">
    <property type="match status" value="1"/>
</dbReference>
<dbReference type="AlphaFoldDB" id="A0A4U9XJ07"/>
<dbReference type="PROSITE" id="PS50889">
    <property type="entry name" value="S4"/>
    <property type="match status" value="1"/>
</dbReference>
<dbReference type="InterPro" id="IPR012677">
    <property type="entry name" value="Nucleotide-bd_a/b_plait_sf"/>
</dbReference>
<keyword evidence="1" id="KW-0694">RNA-binding</keyword>
<dbReference type="Proteomes" id="UP000394068">
    <property type="component" value="Unassembled WGS sequence"/>
</dbReference>
<dbReference type="PANTHER" id="PTHR13633">
    <property type="entry name" value="MITOCHONDRIAL TRANSCRIPTION RESCUE FACTOR 1"/>
    <property type="match status" value="1"/>
</dbReference>
<evidence type="ECO:0000256" key="1">
    <source>
        <dbReference type="PROSITE-ProRule" id="PRU00182"/>
    </source>
</evidence>
<dbReference type="Pfam" id="PF01479">
    <property type="entry name" value="S4"/>
    <property type="match status" value="1"/>
</dbReference>
<name>A0A4U9XJ07_9STRE</name>
<dbReference type="Pfam" id="PF17774">
    <property type="entry name" value="YlmH_RBD"/>
    <property type="match status" value="1"/>
</dbReference>
<dbReference type="GO" id="GO:0003723">
    <property type="term" value="F:RNA binding"/>
    <property type="evidence" value="ECO:0007669"/>
    <property type="project" value="UniProtKB-KW"/>
</dbReference>
<dbReference type="Pfam" id="PF21278">
    <property type="entry name" value="YlmH_1st"/>
    <property type="match status" value="1"/>
</dbReference>
<dbReference type="RefSeq" id="WP_007894731.1">
    <property type="nucleotide sequence ID" value="NZ_CABEHT010000001.1"/>
</dbReference>
<gene>
    <name evidence="3" type="ORF">NCTC5386_00585</name>
</gene>
<dbReference type="EMBL" id="CABEHT010000001">
    <property type="protein sequence ID" value="VTS12752.1"/>
    <property type="molecule type" value="Genomic_DNA"/>
</dbReference>
<organism evidence="3 4">
    <name type="scientific">Streptococcus pseudoporcinus</name>
    <dbReference type="NCBI Taxonomy" id="361101"/>
    <lineage>
        <taxon>Bacteria</taxon>
        <taxon>Bacillati</taxon>
        <taxon>Bacillota</taxon>
        <taxon>Bacilli</taxon>
        <taxon>Lactobacillales</taxon>
        <taxon>Streptococcaceae</taxon>
        <taxon>Streptococcus</taxon>
    </lineage>
</organism>
<dbReference type="Gene3D" id="3.10.290.10">
    <property type="entry name" value="RNA-binding S4 domain"/>
    <property type="match status" value="1"/>
</dbReference>
<dbReference type="InterPro" id="IPR040591">
    <property type="entry name" value="RqcP2_RBD"/>
</dbReference>
<evidence type="ECO:0000313" key="4">
    <source>
        <dbReference type="Proteomes" id="UP000394068"/>
    </source>
</evidence>
<dbReference type="PANTHER" id="PTHR13633:SF3">
    <property type="entry name" value="MITOCHONDRIAL TRANSCRIPTION RESCUE FACTOR 1"/>
    <property type="match status" value="1"/>
</dbReference>
<dbReference type="InterPro" id="IPR002942">
    <property type="entry name" value="S4_RNA-bd"/>
</dbReference>
<accession>A0A4U9XJ07</accession>
<evidence type="ECO:0000259" key="2">
    <source>
        <dbReference type="SMART" id="SM00363"/>
    </source>
</evidence>
<dbReference type="InterPro" id="IPR048443">
    <property type="entry name" value="RqcP2_N"/>
</dbReference>
<dbReference type="SUPFAM" id="SSF55174">
    <property type="entry name" value="Alpha-L RNA-binding motif"/>
    <property type="match status" value="1"/>
</dbReference>